<keyword evidence="4 12" id="KW-0132">Cell division</keyword>
<dbReference type="InterPro" id="IPR013792">
    <property type="entry name" value="RNA3'P_cycl/enolpyr_Trfase_a/b"/>
</dbReference>
<keyword evidence="6 12" id="KW-0133">Cell shape</keyword>
<comment type="subcellular location">
    <subcellularLocation>
        <location evidence="1 12">Cytoplasm</location>
    </subcellularLocation>
</comment>
<dbReference type="HAMAP" id="MF_00111">
    <property type="entry name" value="MurA"/>
    <property type="match status" value="1"/>
</dbReference>
<evidence type="ECO:0000256" key="12">
    <source>
        <dbReference type="HAMAP-Rule" id="MF_00111"/>
    </source>
</evidence>
<evidence type="ECO:0000256" key="11">
    <source>
        <dbReference type="ARBA" id="ARBA00047527"/>
    </source>
</evidence>
<dbReference type="GO" id="GO:0071555">
    <property type="term" value="P:cell wall organization"/>
    <property type="evidence" value="ECO:0007669"/>
    <property type="project" value="UniProtKB-KW"/>
</dbReference>
<dbReference type="UniPathway" id="UPA00219"/>
<keyword evidence="9 12" id="KW-0961">Cell wall biogenesis/degradation</keyword>
<dbReference type="GO" id="GO:0008360">
    <property type="term" value="P:regulation of cell shape"/>
    <property type="evidence" value="ECO:0007669"/>
    <property type="project" value="UniProtKB-KW"/>
</dbReference>
<dbReference type="InterPro" id="IPR001986">
    <property type="entry name" value="Enolpyruvate_Tfrase_dom"/>
</dbReference>
<dbReference type="GO" id="GO:0008760">
    <property type="term" value="F:UDP-N-acetylglucosamine 1-carboxyvinyltransferase activity"/>
    <property type="evidence" value="ECO:0007669"/>
    <property type="project" value="UniProtKB-UniRule"/>
</dbReference>
<feature type="binding site" evidence="12">
    <location>
        <begin position="22"/>
        <end position="23"/>
    </location>
    <ligand>
        <name>phosphoenolpyruvate</name>
        <dbReference type="ChEBI" id="CHEBI:58702"/>
    </ligand>
</feature>
<feature type="binding site" evidence="12">
    <location>
        <position position="93"/>
    </location>
    <ligand>
        <name>UDP-N-acetyl-alpha-D-glucosamine</name>
        <dbReference type="ChEBI" id="CHEBI:57705"/>
    </ligand>
</feature>
<gene>
    <name evidence="12 14" type="primary">murA</name>
    <name evidence="14" type="ORF">F4Y08_06355</name>
</gene>
<evidence type="ECO:0000256" key="2">
    <source>
        <dbReference type="ARBA" id="ARBA00004752"/>
    </source>
</evidence>
<dbReference type="GO" id="GO:0019277">
    <property type="term" value="P:UDP-N-acetylgalactosamine biosynthetic process"/>
    <property type="evidence" value="ECO:0007669"/>
    <property type="project" value="InterPro"/>
</dbReference>
<dbReference type="InterPro" id="IPR050068">
    <property type="entry name" value="MurA_subfamily"/>
</dbReference>
<dbReference type="PANTHER" id="PTHR43783:SF1">
    <property type="entry name" value="UDP-N-ACETYLGLUCOSAMINE 1-CARBOXYVINYLTRANSFERASE"/>
    <property type="match status" value="1"/>
</dbReference>
<comment type="pathway">
    <text evidence="2 12">Cell wall biogenesis; peptidoglycan biosynthesis.</text>
</comment>
<dbReference type="InterPro" id="IPR036968">
    <property type="entry name" value="Enolpyruvate_Tfrase_sf"/>
</dbReference>
<dbReference type="Gene3D" id="3.65.10.10">
    <property type="entry name" value="Enolpyruvate transferase domain"/>
    <property type="match status" value="2"/>
</dbReference>
<keyword evidence="8 12" id="KW-0131">Cell cycle</keyword>
<feature type="active site" description="Proton donor" evidence="12">
    <location>
        <position position="118"/>
    </location>
</feature>
<keyword evidence="3 12" id="KW-0963">Cytoplasm</keyword>
<comment type="caution">
    <text evidence="14">The sequence shown here is derived from an EMBL/GenBank/DDBJ whole genome shotgun (WGS) entry which is preliminary data.</text>
</comment>
<organism evidence="14">
    <name type="scientific">Caldilineaceae bacterium SB0662_bin_9</name>
    <dbReference type="NCBI Taxonomy" id="2605258"/>
    <lineage>
        <taxon>Bacteria</taxon>
        <taxon>Bacillati</taxon>
        <taxon>Chloroflexota</taxon>
        <taxon>Caldilineae</taxon>
        <taxon>Caldilineales</taxon>
        <taxon>Caldilineaceae</taxon>
    </lineage>
</organism>
<dbReference type="GO" id="GO:0051301">
    <property type="term" value="P:cell division"/>
    <property type="evidence" value="ECO:0007669"/>
    <property type="project" value="UniProtKB-KW"/>
</dbReference>
<evidence type="ECO:0000259" key="13">
    <source>
        <dbReference type="Pfam" id="PF00275"/>
    </source>
</evidence>
<dbReference type="AlphaFoldDB" id="A0A6B1DRP1"/>
<dbReference type="EMBL" id="VXPY01000038">
    <property type="protein sequence ID" value="MYD89948.1"/>
    <property type="molecule type" value="Genomic_DNA"/>
</dbReference>
<dbReference type="InterPro" id="IPR005750">
    <property type="entry name" value="UDP_GlcNAc_COvinyl_MurA"/>
</dbReference>
<comment type="similarity">
    <text evidence="10 12">Belongs to the EPSP synthase family. MurA subfamily.</text>
</comment>
<keyword evidence="5 12" id="KW-0808">Transferase</keyword>
<dbReference type="NCBIfam" id="TIGR01072">
    <property type="entry name" value="murA"/>
    <property type="match status" value="1"/>
</dbReference>
<dbReference type="GO" id="GO:0009252">
    <property type="term" value="P:peptidoglycan biosynthetic process"/>
    <property type="evidence" value="ECO:0007669"/>
    <property type="project" value="UniProtKB-UniRule"/>
</dbReference>
<feature type="binding site" evidence="12">
    <location>
        <position position="344"/>
    </location>
    <ligand>
        <name>UDP-N-acetyl-alpha-D-glucosamine</name>
        <dbReference type="ChEBI" id="CHEBI:57705"/>
    </ligand>
</feature>
<comment type="caution">
    <text evidence="12">Lacks conserved residue(s) required for the propagation of feature annotation.</text>
</comment>
<comment type="catalytic activity">
    <reaction evidence="11 12">
        <text>phosphoenolpyruvate + UDP-N-acetyl-alpha-D-glucosamine = UDP-N-acetyl-3-O-(1-carboxyvinyl)-alpha-D-glucosamine + phosphate</text>
        <dbReference type="Rhea" id="RHEA:18681"/>
        <dbReference type="ChEBI" id="CHEBI:43474"/>
        <dbReference type="ChEBI" id="CHEBI:57705"/>
        <dbReference type="ChEBI" id="CHEBI:58702"/>
        <dbReference type="ChEBI" id="CHEBI:68483"/>
        <dbReference type="EC" id="2.5.1.7"/>
    </reaction>
</comment>
<sequence>MARLLIEGGHPIAGTVRPAGNKNAAMPMICAALLTDQPVVLHNVPRIGDVDNLLLILQGLGVDVAWQGPNTLHLHARTLAFAEPDPALFRQLRGSLTLMGPMLGRTGAFRVAGSAGGDDIGRRRIDTHLQIFSALGVELIGEGDTFALQIDGNLQGADVLLDEASVTATENGVMAAALAQGTTVLHNAACEPHVSDLCRLLVAMGCSIDGIGTNRLIIEGQSALGGAEFTVGPDFMEIGTWIGLGAVTRGELRIEGVVAEDLRMMQMIFRERLGMDMALLSGSAGEQDTLVVAAEQALEVAPEFGGGIPRIASAPWPGFPTDVLSIALVVATQSAGTILFHEKMFESRLYFVDRLIAMGARIVFCDPHRVVVSGPSPLYGQRVSTPDIRAGMALILAALCAEGVTEIGNVTEIDRGYSDIGNRLIRLGARLERIPD</sequence>
<dbReference type="NCBIfam" id="NF006873">
    <property type="entry name" value="PRK09369.1"/>
    <property type="match status" value="1"/>
</dbReference>
<dbReference type="SUPFAM" id="SSF55205">
    <property type="entry name" value="EPT/RTPC-like"/>
    <property type="match status" value="1"/>
</dbReference>
<reference evidence="14" key="1">
    <citation type="submission" date="2019-09" db="EMBL/GenBank/DDBJ databases">
        <title>Characterisation of the sponge microbiome using genome-centric metagenomics.</title>
        <authorList>
            <person name="Engelberts J.P."/>
            <person name="Robbins S.J."/>
            <person name="De Goeij J.M."/>
            <person name="Aranda M."/>
            <person name="Bell S.C."/>
            <person name="Webster N.S."/>
        </authorList>
    </citation>
    <scope>NUCLEOTIDE SEQUENCE</scope>
    <source>
        <strain evidence="14">SB0662_bin_9</strain>
    </source>
</reference>
<name>A0A6B1DRP1_9CHLR</name>
<evidence type="ECO:0000256" key="9">
    <source>
        <dbReference type="ARBA" id="ARBA00023316"/>
    </source>
</evidence>
<proteinExistence type="inferred from homology"/>
<comment type="function">
    <text evidence="12">Cell wall formation. Adds enolpyruvyl to UDP-N-acetylglucosamine.</text>
</comment>
<evidence type="ECO:0000256" key="6">
    <source>
        <dbReference type="ARBA" id="ARBA00022960"/>
    </source>
</evidence>
<evidence type="ECO:0000256" key="10">
    <source>
        <dbReference type="ARBA" id="ARBA00038367"/>
    </source>
</evidence>
<dbReference type="EC" id="2.5.1.7" evidence="12"/>
<feature type="binding site" evidence="12">
    <location>
        <position position="322"/>
    </location>
    <ligand>
        <name>UDP-N-acetyl-alpha-D-glucosamine</name>
        <dbReference type="ChEBI" id="CHEBI:57705"/>
    </ligand>
</feature>
<accession>A0A6B1DRP1</accession>
<keyword evidence="7 12" id="KW-0573">Peptidoglycan synthesis</keyword>
<protein>
    <recommendedName>
        <fullName evidence="12">UDP-N-acetylglucosamine 1-carboxyvinyltransferase</fullName>
        <ecNumber evidence="12">2.5.1.7</ecNumber>
    </recommendedName>
    <alternativeName>
        <fullName evidence="12">Enoylpyruvate transferase</fullName>
    </alternativeName>
    <alternativeName>
        <fullName evidence="12">UDP-N-acetylglucosamine enolpyruvyl transferase</fullName>
        <shortName evidence="12">EPT</shortName>
    </alternativeName>
</protein>
<evidence type="ECO:0000256" key="5">
    <source>
        <dbReference type="ARBA" id="ARBA00022679"/>
    </source>
</evidence>
<evidence type="ECO:0000256" key="1">
    <source>
        <dbReference type="ARBA" id="ARBA00004496"/>
    </source>
</evidence>
<dbReference type="PANTHER" id="PTHR43783">
    <property type="entry name" value="UDP-N-ACETYLGLUCOSAMINE 1-CARBOXYVINYLTRANSFERASE"/>
    <property type="match status" value="1"/>
</dbReference>
<feature type="domain" description="Enolpyruvate transferase" evidence="13">
    <location>
        <begin position="7"/>
        <end position="422"/>
    </location>
</feature>
<dbReference type="GO" id="GO:0005737">
    <property type="term" value="C:cytoplasm"/>
    <property type="evidence" value="ECO:0007669"/>
    <property type="project" value="UniProtKB-SubCell"/>
</dbReference>
<evidence type="ECO:0000313" key="14">
    <source>
        <dbReference type="EMBL" id="MYD89948.1"/>
    </source>
</evidence>
<dbReference type="Pfam" id="PF00275">
    <property type="entry name" value="EPSP_synthase"/>
    <property type="match status" value="1"/>
</dbReference>
<evidence type="ECO:0000256" key="3">
    <source>
        <dbReference type="ARBA" id="ARBA00022490"/>
    </source>
</evidence>
<evidence type="ECO:0000256" key="4">
    <source>
        <dbReference type="ARBA" id="ARBA00022618"/>
    </source>
</evidence>
<evidence type="ECO:0000256" key="8">
    <source>
        <dbReference type="ARBA" id="ARBA00023306"/>
    </source>
</evidence>
<dbReference type="CDD" id="cd01555">
    <property type="entry name" value="UdpNAET"/>
    <property type="match status" value="1"/>
</dbReference>
<evidence type="ECO:0000256" key="7">
    <source>
        <dbReference type="ARBA" id="ARBA00022984"/>
    </source>
</evidence>